<dbReference type="Gene3D" id="3.40.50.300">
    <property type="entry name" value="P-loop containing nucleotide triphosphate hydrolases"/>
    <property type="match status" value="1"/>
</dbReference>
<dbReference type="InterPro" id="IPR027417">
    <property type="entry name" value="P-loop_NTPase"/>
</dbReference>
<organism evidence="6 7">
    <name type="scientific">Rhodococcus qingshengii</name>
    <dbReference type="NCBI Taxonomy" id="334542"/>
    <lineage>
        <taxon>Bacteria</taxon>
        <taxon>Bacillati</taxon>
        <taxon>Actinomycetota</taxon>
        <taxon>Actinomycetes</taxon>
        <taxon>Mycobacteriales</taxon>
        <taxon>Nocardiaceae</taxon>
        <taxon>Rhodococcus</taxon>
        <taxon>Rhodococcus erythropolis group</taxon>
    </lineage>
</organism>
<gene>
    <name evidence="6" type="ORF">CHR55_08635</name>
</gene>
<evidence type="ECO:0000313" key="6">
    <source>
        <dbReference type="EMBL" id="PCK27583.1"/>
    </source>
</evidence>
<keyword evidence="2" id="KW-0547">Nucleotide-binding</keyword>
<dbReference type="AlphaFoldDB" id="A0A2A5JDG2"/>
<feature type="domain" description="ABC transporter" evidence="5">
    <location>
        <begin position="25"/>
        <end position="260"/>
    </location>
</feature>
<dbReference type="InterPro" id="IPR017871">
    <property type="entry name" value="ABC_transporter-like_CS"/>
</dbReference>
<dbReference type="Pfam" id="PF00005">
    <property type="entry name" value="ABC_tran"/>
    <property type="match status" value="1"/>
</dbReference>
<protein>
    <submittedName>
        <fullName evidence="6">Histidinol phosphatase</fullName>
    </submittedName>
</protein>
<sequence length="277" mass="29791">MTQTRTVTQARTVTRPKDAEAAPLLELVETRARLGNREVLRGITFAVTSGEILGLVGPNGSGKTTALRCCYNALTPTGGAVLIDQADSTTLSRKDIAKTISASVQEPTVSAGLSVRESIALGRTPHRSWLDRSTERDTAIVDRCIEQVGLVELAGRDVSTLSGGERQRVSIARALAQEPKVLLLDEPTNHLDLRHQLIVMELLAELASAGLAVVVTMHDLRLAVEYCDNLAVLTEGELRACGSTVEVLDEPLLAEVFGIKARVERGVRPRMEILGLA</sequence>
<evidence type="ECO:0000256" key="3">
    <source>
        <dbReference type="ARBA" id="ARBA00022840"/>
    </source>
</evidence>
<dbReference type="PROSITE" id="PS50893">
    <property type="entry name" value="ABC_TRANSPORTER_2"/>
    <property type="match status" value="1"/>
</dbReference>
<dbReference type="InterPro" id="IPR003593">
    <property type="entry name" value="AAA+_ATPase"/>
</dbReference>
<dbReference type="SMART" id="SM00382">
    <property type="entry name" value="AAA"/>
    <property type="match status" value="1"/>
</dbReference>
<proteinExistence type="predicted"/>
<dbReference type="FunFam" id="3.40.50.300:FF:000134">
    <property type="entry name" value="Iron-enterobactin ABC transporter ATP-binding protein"/>
    <property type="match status" value="1"/>
</dbReference>
<evidence type="ECO:0000259" key="5">
    <source>
        <dbReference type="PROSITE" id="PS50893"/>
    </source>
</evidence>
<dbReference type="GO" id="GO:0005524">
    <property type="term" value="F:ATP binding"/>
    <property type="evidence" value="ECO:0007669"/>
    <property type="project" value="UniProtKB-KW"/>
</dbReference>
<evidence type="ECO:0000256" key="4">
    <source>
        <dbReference type="ARBA" id="ARBA00022967"/>
    </source>
</evidence>
<evidence type="ECO:0000256" key="2">
    <source>
        <dbReference type="ARBA" id="ARBA00022741"/>
    </source>
</evidence>
<dbReference type="CDD" id="cd03214">
    <property type="entry name" value="ABC_Iron-Siderophores_B12_Hemin"/>
    <property type="match status" value="1"/>
</dbReference>
<reference evidence="6 7" key="1">
    <citation type="submission" date="2017-07" db="EMBL/GenBank/DDBJ databases">
        <title>Draft sequence of Rhodococcus enclensis 23b-28.</title>
        <authorList>
            <person name="Besaury L."/>
            <person name="Sancelme M."/>
            <person name="Amato P."/>
            <person name="Lallement A."/>
            <person name="Delort A.-M."/>
        </authorList>
    </citation>
    <scope>NUCLEOTIDE SEQUENCE [LARGE SCALE GENOMIC DNA]</scope>
    <source>
        <strain evidence="6 7">23b-28</strain>
    </source>
</reference>
<evidence type="ECO:0000313" key="7">
    <source>
        <dbReference type="Proteomes" id="UP000230886"/>
    </source>
</evidence>
<accession>A0A2A5JDG2</accession>
<evidence type="ECO:0000256" key="1">
    <source>
        <dbReference type="ARBA" id="ARBA00022448"/>
    </source>
</evidence>
<dbReference type="PANTHER" id="PTHR42794">
    <property type="entry name" value="HEMIN IMPORT ATP-BINDING PROTEIN HMUV"/>
    <property type="match status" value="1"/>
</dbReference>
<dbReference type="SUPFAM" id="SSF52540">
    <property type="entry name" value="P-loop containing nucleoside triphosphate hydrolases"/>
    <property type="match status" value="1"/>
</dbReference>
<keyword evidence="1" id="KW-0813">Transport</keyword>
<keyword evidence="3" id="KW-0067">ATP-binding</keyword>
<dbReference type="PROSITE" id="PS00211">
    <property type="entry name" value="ABC_TRANSPORTER_1"/>
    <property type="match status" value="1"/>
</dbReference>
<name>A0A2A5JDG2_RHOSG</name>
<keyword evidence="4" id="KW-1278">Translocase</keyword>
<dbReference type="Proteomes" id="UP000230886">
    <property type="component" value="Unassembled WGS sequence"/>
</dbReference>
<dbReference type="PANTHER" id="PTHR42794:SF1">
    <property type="entry name" value="HEMIN IMPORT ATP-BINDING PROTEIN HMUV"/>
    <property type="match status" value="1"/>
</dbReference>
<dbReference type="EMBL" id="NOVD01000004">
    <property type="protein sequence ID" value="PCK27583.1"/>
    <property type="molecule type" value="Genomic_DNA"/>
</dbReference>
<comment type="caution">
    <text evidence="6">The sequence shown here is derived from an EMBL/GenBank/DDBJ whole genome shotgun (WGS) entry which is preliminary data.</text>
</comment>
<dbReference type="GO" id="GO:0016887">
    <property type="term" value="F:ATP hydrolysis activity"/>
    <property type="evidence" value="ECO:0007669"/>
    <property type="project" value="InterPro"/>
</dbReference>
<dbReference type="InterPro" id="IPR003439">
    <property type="entry name" value="ABC_transporter-like_ATP-bd"/>
</dbReference>